<dbReference type="HOGENOM" id="CLU_578470_0_0_6"/>
<gene>
    <name evidence="2" type="ORF">J057_23150</name>
</gene>
<dbReference type="Proteomes" id="UP000013165">
    <property type="component" value="Unassembled WGS sequence"/>
</dbReference>
<evidence type="ECO:0000313" key="2">
    <source>
        <dbReference type="EMBL" id="ENO14342.1"/>
    </source>
</evidence>
<protein>
    <recommendedName>
        <fullName evidence="4">Pentapeptide repeat-containing protein</fullName>
    </recommendedName>
</protein>
<sequence length="472" mass="53412">MQSIDSEQALEVLEQTSTDGTECWNNWIEQNLDAKISFEGIDFLEYLVMDSGGSSVLNFSGMRFPKGGLAFKRCSFGNADILFEDCDFTGGELTIHMPTSFGGNISFQSSKFKNASLKFSDIRKIRYVDFTNLFSKNSKFEFEMCGFERGFVDFTGSEIVGGFIRFYNCDAMLSLIALHEMEIRNTSIFFNRGLYEKSSITIVELKTGEGDLEFDDLRLVESDLHIDFEEADTGLVSVENCWIDGSLYFNIQDSYCPKLLSLRGTTIDGPVNLCATKFANVPDFTLTRINNHISFRGFDYELLRSEGVFKTIIDIDDVERIQRLKELAVQNGDHGLALRLHADEMRAKRWVSHGKFISMIDLLFSTFSDYGMSIIRPLICLGSIILSFPLLYRCYLSDAAVESSYADLLVLSCSNSLPFIPISREARSLLLDVMPFVADSLPQLYCLFAFQGILSFVLLFLLGLAFRNQFRL</sequence>
<dbReference type="OrthoDB" id="7366205at2"/>
<name>N6WTI3_9GAMM</name>
<accession>N6WTI3</accession>
<dbReference type="AlphaFoldDB" id="N6WTI3"/>
<proteinExistence type="predicted"/>
<keyword evidence="1" id="KW-0472">Membrane</keyword>
<evidence type="ECO:0000256" key="1">
    <source>
        <dbReference type="SAM" id="Phobius"/>
    </source>
</evidence>
<dbReference type="STRING" id="626887.J057_23150"/>
<reference evidence="2 3" key="1">
    <citation type="journal article" date="2013" name="Genome Announc.">
        <title>Genome Sequence of the Polycyclic Aromatic Hydrocarbon-Degrading Bacterium Strain Marinobacter nanhaiticus D15-8WT.</title>
        <authorList>
            <person name="Cui Z."/>
            <person name="Gao W."/>
            <person name="Li Q."/>
            <person name="Xu G."/>
            <person name="Zheng L."/>
        </authorList>
    </citation>
    <scope>NUCLEOTIDE SEQUENCE [LARGE SCALE GENOMIC DNA]</scope>
    <source>
        <strain evidence="2 3">D15-8W</strain>
    </source>
</reference>
<dbReference type="PATRIC" id="fig|626887.3.peg.4628"/>
<organism evidence="2 3">
    <name type="scientific">Marinobacter nanhaiticus D15-8W</name>
    <dbReference type="NCBI Taxonomy" id="626887"/>
    <lineage>
        <taxon>Bacteria</taxon>
        <taxon>Pseudomonadati</taxon>
        <taxon>Pseudomonadota</taxon>
        <taxon>Gammaproteobacteria</taxon>
        <taxon>Pseudomonadales</taxon>
        <taxon>Marinobacteraceae</taxon>
        <taxon>Marinobacter</taxon>
    </lineage>
</organism>
<evidence type="ECO:0008006" key="4">
    <source>
        <dbReference type="Google" id="ProtNLM"/>
    </source>
</evidence>
<feature type="transmembrane region" description="Helical" evidence="1">
    <location>
        <begin position="442"/>
        <end position="466"/>
    </location>
</feature>
<comment type="caution">
    <text evidence="2">The sequence shown here is derived from an EMBL/GenBank/DDBJ whole genome shotgun (WGS) entry which is preliminary data.</text>
</comment>
<dbReference type="eggNOG" id="COG1357">
    <property type="taxonomic scope" value="Bacteria"/>
</dbReference>
<keyword evidence="1" id="KW-1133">Transmembrane helix</keyword>
<evidence type="ECO:0000313" key="3">
    <source>
        <dbReference type="Proteomes" id="UP000013165"/>
    </source>
</evidence>
<keyword evidence="1" id="KW-0812">Transmembrane</keyword>
<keyword evidence="3" id="KW-1185">Reference proteome</keyword>
<dbReference type="RefSeq" id="WP_004582562.1">
    <property type="nucleotide sequence ID" value="NZ_AP028878.1"/>
</dbReference>
<dbReference type="EMBL" id="APLQ01000014">
    <property type="protein sequence ID" value="ENO14342.1"/>
    <property type="molecule type" value="Genomic_DNA"/>
</dbReference>